<dbReference type="AlphaFoldDB" id="A0AA96V8Y1"/>
<dbReference type="RefSeq" id="WP_316559964.1">
    <property type="nucleotide sequence ID" value="NZ_CP131062.1"/>
</dbReference>
<protein>
    <recommendedName>
        <fullName evidence="3">DUF523 domain-containing protein</fullName>
    </recommendedName>
</protein>
<dbReference type="EMBL" id="CP131062">
    <property type="protein sequence ID" value="WNY28423.1"/>
    <property type="molecule type" value="Genomic_DNA"/>
</dbReference>
<dbReference type="KEGG" id="mees:MmiEs2_06080"/>
<reference evidence="1 2" key="1">
    <citation type="submission" date="2023-07" db="EMBL/GenBank/DDBJ databases">
        <title>Closed genome sequence of Methanimicrococcus sp. Es2.</title>
        <authorList>
            <person name="Protasov E."/>
            <person name="Platt K."/>
            <person name="Reeh H."/>
            <person name="Poehlein A."/>
            <person name="Daniel R."/>
            <person name="Brune A."/>
        </authorList>
    </citation>
    <scope>NUCLEOTIDE SEQUENCE [LARGE SCALE GENOMIC DNA]</scope>
    <source>
        <strain evidence="1 2">Es2</strain>
    </source>
</reference>
<dbReference type="Proteomes" id="UP001302662">
    <property type="component" value="Chromosome"/>
</dbReference>
<keyword evidence="2" id="KW-1185">Reference proteome</keyword>
<proteinExistence type="predicted"/>
<organism evidence="1 2">
    <name type="scientific">Methanimicrococcus stummii</name>
    <dbReference type="NCBI Taxonomy" id="3028294"/>
    <lineage>
        <taxon>Archaea</taxon>
        <taxon>Methanobacteriati</taxon>
        <taxon>Methanobacteriota</taxon>
        <taxon>Stenosarchaea group</taxon>
        <taxon>Methanomicrobia</taxon>
        <taxon>Methanosarcinales</taxon>
        <taxon>Methanosarcinaceae</taxon>
        <taxon>Methanimicrococcus</taxon>
    </lineage>
</organism>
<gene>
    <name evidence="1" type="ORF">MmiEs2_06080</name>
</gene>
<accession>A0AA96V8Y1</accession>
<evidence type="ECO:0000313" key="2">
    <source>
        <dbReference type="Proteomes" id="UP001302662"/>
    </source>
</evidence>
<evidence type="ECO:0000313" key="1">
    <source>
        <dbReference type="EMBL" id="WNY28423.1"/>
    </source>
</evidence>
<name>A0AA96V8Y1_9EURY</name>
<evidence type="ECO:0008006" key="3">
    <source>
        <dbReference type="Google" id="ProtNLM"/>
    </source>
</evidence>
<sequence length="151" mass="17590">MMNQSKEKIYVIAHCLLNSKTRVKGIRRPDPFDTENKKIIQLPCPEFIFAGPNRERKTKEDYDTPEYRKLCRNLFYPYAYMIETLEKEGNEIIIAGVPKSPSCGILTTTVSGFKNNENEDAENEIVKGKGIFFEEIENELNKRKIQYLMTE</sequence>
<dbReference type="GeneID" id="85197061"/>